<organism evidence="1 2">
    <name type="scientific">Mucilaginibacter paludis DSM 18603</name>
    <dbReference type="NCBI Taxonomy" id="714943"/>
    <lineage>
        <taxon>Bacteria</taxon>
        <taxon>Pseudomonadati</taxon>
        <taxon>Bacteroidota</taxon>
        <taxon>Sphingobacteriia</taxon>
        <taxon>Sphingobacteriales</taxon>
        <taxon>Sphingobacteriaceae</taxon>
        <taxon>Mucilaginibacter</taxon>
    </lineage>
</organism>
<proteinExistence type="predicted"/>
<evidence type="ECO:0000313" key="2">
    <source>
        <dbReference type="Proteomes" id="UP000002774"/>
    </source>
</evidence>
<sequence length="88" mass="10511">MRIDVKKDPYFDNHPIYSALSYDAIVGLIQLLIDEGLVAATERDGLYIVFKDFREKVRPTYQRLTEAEKLEYIAYFRYRHHLNNPYIP</sequence>
<accession>H1YI20</accession>
<dbReference type="Proteomes" id="UP000002774">
    <property type="component" value="Chromosome"/>
</dbReference>
<dbReference type="EMBL" id="CM001403">
    <property type="protein sequence ID" value="EHQ25568.1"/>
    <property type="molecule type" value="Genomic_DNA"/>
</dbReference>
<reference evidence="1" key="1">
    <citation type="submission" date="2011-09" db="EMBL/GenBank/DDBJ databases">
        <title>The permanent draft genome of Mucilaginibacter paludis DSM 18603.</title>
        <authorList>
            <consortium name="US DOE Joint Genome Institute (JGI-PGF)"/>
            <person name="Lucas S."/>
            <person name="Han J."/>
            <person name="Lapidus A."/>
            <person name="Bruce D."/>
            <person name="Goodwin L."/>
            <person name="Pitluck S."/>
            <person name="Peters L."/>
            <person name="Kyrpides N."/>
            <person name="Mavromatis K."/>
            <person name="Ivanova N."/>
            <person name="Mikhailova N."/>
            <person name="Held B."/>
            <person name="Detter J.C."/>
            <person name="Tapia R."/>
            <person name="Han C."/>
            <person name="Land M."/>
            <person name="Hauser L."/>
            <person name="Markowitz V."/>
            <person name="Cheng J.-F."/>
            <person name="Hugenholtz P."/>
            <person name="Woyke T."/>
            <person name="Wu D."/>
            <person name="Tindall B."/>
            <person name="Brambilla E."/>
            <person name="Klenk H.-P."/>
            <person name="Eisen J.A."/>
        </authorList>
    </citation>
    <scope>NUCLEOTIDE SEQUENCE [LARGE SCALE GENOMIC DNA]</scope>
    <source>
        <strain evidence="1">DSM 18603</strain>
    </source>
</reference>
<gene>
    <name evidence="1" type="ORF">Mucpa_1408</name>
</gene>
<protein>
    <submittedName>
        <fullName evidence="1">Uncharacterized protein</fullName>
    </submittedName>
</protein>
<dbReference type="STRING" id="714943.Mucpa_1408"/>
<evidence type="ECO:0000313" key="1">
    <source>
        <dbReference type="EMBL" id="EHQ25568.1"/>
    </source>
</evidence>
<dbReference type="HOGENOM" id="CLU_2509062_0_0_10"/>
<name>H1YI20_9SPHI</name>
<keyword evidence="2" id="KW-1185">Reference proteome</keyword>
<dbReference type="AlphaFoldDB" id="H1YI20"/>